<evidence type="ECO:0000313" key="20">
    <source>
        <dbReference type="EMBL" id="BAX82516.1"/>
    </source>
</evidence>
<reference evidence="21" key="2">
    <citation type="journal article" date="2020" name="Antonie Van Leeuwenhoek">
        <title>Labilibaculum antarcticum sp. nov., a novel facultative anaerobic, psychrotorelant bacterium isolated from marine sediment of Antarctica.</title>
        <authorList>
            <person name="Watanabe M."/>
            <person name="Kojima H."/>
            <person name="Fukui M."/>
        </authorList>
    </citation>
    <scope>NUCLEOTIDE SEQUENCE [LARGE SCALE GENOMIC DNA]</scope>
    <source>
        <strain evidence="21">SPP2</strain>
    </source>
</reference>
<evidence type="ECO:0000256" key="10">
    <source>
        <dbReference type="ARBA" id="ARBA00022741"/>
    </source>
</evidence>
<feature type="domain" description="ATP-grasp" evidence="19">
    <location>
        <begin position="513"/>
        <end position="769"/>
    </location>
</feature>
<dbReference type="EMBL" id="AP018042">
    <property type="protein sequence ID" value="BAX82516.1"/>
    <property type="molecule type" value="Genomic_DNA"/>
</dbReference>
<dbReference type="HAMAP" id="MF_00782">
    <property type="entry name" value="Glut_biosynth"/>
    <property type="match status" value="1"/>
</dbReference>
<evidence type="ECO:0000256" key="18">
    <source>
        <dbReference type="PROSITE-ProRule" id="PRU00409"/>
    </source>
</evidence>
<protein>
    <recommendedName>
        <fullName evidence="6">Glutamate--cysteine ligase</fullName>
        <ecNumber evidence="5">6.3.2.2</ecNumber>
    </recommendedName>
    <alternativeName>
        <fullName evidence="16">Gamma-ECS</fullName>
    </alternativeName>
    <alternativeName>
        <fullName evidence="15">Gamma-glutamylcysteine synthetase</fullName>
    </alternativeName>
</protein>
<evidence type="ECO:0000256" key="1">
    <source>
        <dbReference type="ARBA" id="ARBA00001936"/>
    </source>
</evidence>
<dbReference type="InterPro" id="IPR006334">
    <property type="entry name" value="Glut_cys_ligase"/>
</dbReference>
<dbReference type="UniPathway" id="UPA00142">
    <property type="reaction ID" value="UER00209"/>
</dbReference>
<dbReference type="KEGG" id="mbas:ALGA_4225"/>
<dbReference type="NCBIfam" id="TIGR01435">
    <property type="entry name" value="glu_cys_lig_rel"/>
    <property type="match status" value="1"/>
</dbReference>
<evidence type="ECO:0000256" key="5">
    <source>
        <dbReference type="ARBA" id="ARBA00012220"/>
    </source>
</evidence>
<dbReference type="SUPFAM" id="SSF55931">
    <property type="entry name" value="Glutamine synthetase/guanido kinase"/>
    <property type="match status" value="1"/>
</dbReference>
<evidence type="ECO:0000256" key="8">
    <source>
        <dbReference type="ARBA" id="ARBA00022684"/>
    </source>
</evidence>
<comment type="cofactor">
    <cofactor evidence="2">
        <name>Mg(2+)</name>
        <dbReference type="ChEBI" id="CHEBI:18420"/>
    </cofactor>
</comment>
<dbReference type="PANTHER" id="PTHR38761">
    <property type="entry name" value="GLUTAMATE--CYSTEINE LIGASE"/>
    <property type="match status" value="1"/>
</dbReference>
<evidence type="ECO:0000256" key="11">
    <source>
        <dbReference type="ARBA" id="ARBA00022840"/>
    </source>
</evidence>
<dbReference type="InterPro" id="IPR040657">
    <property type="entry name" value="GshAB_ATP-grasp"/>
</dbReference>
<evidence type="ECO:0000256" key="13">
    <source>
        <dbReference type="ARBA" id="ARBA00023211"/>
    </source>
</evidence>
<dbReference type="InterPro" id="IPR011095">
    <property type="entry name" value="Dala_Dala_lig_C"/>
</dbReference>
<dbReference type="Pfam" id="PF18419">
    <property type="entry name" value="ATP-grasp_6"/>
    <property type="match status" value="1"/>
</dbReference>
<dbReference type="PROSITE" id="PS50975">
    <property type="entry name" value="ATP_GRASP"/>
    <property type="match status" value="1"/>
</dbReference>
<sequence length="770" mass="88240">MNHLINNINEALQLEGIRESLKNGQFGIEKENVRVDYAGNMATTPHPGILGDKFQNPFITTDFSESQVEMITPPLHSIAEVHGFLETLQDVISENLTDELLWPQSLPPLLPQEEEIPIAKFGEKGTHKEKYREELANRYGKERQMLSGIHFNYSLTERLERKLKKASNWDGDLESFREAIYLKMVRNFMRYRWMLIWLFGESPISDPSLKMKSLITGKKSFMSCGNAISIRNSSMGYRNIEEFFVDFNGLKDYKESVAELIESGKIIAGEELYLPIRIKFDEKSKKISHLEVRILDLDPFEKSGISKNRLYFTHLFLLYCLFTNESEKYNEKEQKIASNNQDLVACHGMNSELILPNSEGEEIYASKMLQDLLSDITNFVKESGLSTDSDYQGSLDEIADFIKNPDLRSSYKVKQRIIEEGFINFHLNKAKQYKEESEMSGFRFHGFEDLELSSQLLMKAALRRGVECTILDRSENFISLTQGEKTEYVMQATRTSLDNYSSVLMMENKLVTKKILEKAGIRVPSGFDYQDARQARSDFDLFEGKGIVVKPKSTNYGLGITILKENKNEEVYKRAVDIAFEHDGSILIEEFISGREFRFFVINDQVCGILHRVPANVKGDGIKSIRELVEIKNQDPLRGIGYRTPLEKIRLEEAEAMFLKEQGLSFESVLSKDKVVYLRENSNISTGGDSIDYTDDIHQSYKDIAIESSKALGVQITGLDMMIEDVDQPSTKDNYAIIEMNFNPAIHIHCYPYIGKNRQLNEKILDSLGF</sequence>
<dbReference type="GO" id="GO:0004357">
    <property type="term" value="F:glutamate-cysteine ligase activity"/>
    <property type="evidence" value="ECO:0007669"/>
    <property type="project" value="UniProtKB-EC"/>
</dbReference>
<keyword evidence="7 20" id="KW-0436">Ligase</keyword>
<dbReference type="NCBIfam" id="NF002688">
    <property type="entry name" value="PRK02471.1"/>
    <property type="match status" value="1"/>
</dbReference>
<dbReference type="InterPro" id="IPR013815">
    <property type="entry name" value="ATP_grasp_subdomain_1"/>
</dbReference>
<keyword evidence="8" id="KW-0317">Glutathione biosynthesis</keyword>
<keyword evidence="13" id="KW-0464">Manganese</keyword>
<evidence type="ECO:0000313" key="21">
    <source>
        <dbReference type="Proteomes" id="UP000218267"/>
    </source>
</evidence>
<dbReference type="Pfam" id="PF07478">
    <property type="entry name" value="Dala_Dala_lig_C"/>
    <property type="match status" value="1"/>
</dbReference>
<evidence type="ECO:0000259" key="19">
    <source>
        <dbReference type="PROSITE" id="PS50975"/>
    </source>
</evidence>
<dbReference type="EC" id="6.3.2.2" evidence="5"/>
<keyword evidence="21" id="KW-1185">Reference proteome</keyword>
<evidence type="ECO:0000256" key="7">
    <source>
        <dbReference type="ARBA" id="ARBA00022598"/>
    </source>
</evidence>
<evidence type="ECO:0000256" key="4">
    <source>
        <dbReference type="ARBA" id="ARBA00008772"/>
    </source>
</evidence>
<dbReference type="SUPFAM" id="SSF56059">
    <property type="entry name" value="Glutathione synthetase ATP-binding domain-like"/>
    <property type="match status" value="1"/>
</dbReference>
<dbReference type="OrthoDB" id="9803907at2"/>
<dbReference type="AlphaFoldDB" id="A0A1Y1CPZ7"/>
<dbReference type="InterPro" id="IPR006335">
    <property type="entry name" value="Glut_biosynth"/>
</dbReference>
<comment type="catalytic activity">
    <reaction evidence="17">
        <text>L-cysteine + L-glutamate + ATP = gamma-L-glutamyl-L-cysteine + ADP + phosphate + H(+)</text>
        <dbReference type="Rhea" id="RHEA:13285"/>
        <dbReference type="ChEBI" id="CHEBI:15378"/>
        <dbReference type="ChEBI" id="CHEBI:29985"/>
        <dbReference type="ChEBI" id="CHEBI:30616"/>
        <dbReference type="ChEBI" id="CHEBI:35235"/>
        <dbReference type="ChEBI" id="CHEBI:43474"/>
        <dbReference type="ChEBI" id="CHEBI:58173"/>
        <dbReference type="ChEBI" id="CHEBI:456216"/>
        <dbReference type="EC" id="6.3.2.2"/>
    </reaction>
</comment>
<dbReference type="GO" id="GO:0006750">
    <property type="term" value="P:glutathione biosynthetic process"/>
    <property type="evidence" value="ECO:0007669"/>
    <property type="project" value="UniProtKB-UniPathway"/>
</dbReference>
<dbReference type="InterPro" id="IPR011761">
    <property type="entry name" value="ATP-grasp"/>
</dbReference>
<evidence type="ECO:0000256" key="12">
    <source>
        <dbReference type="ARBA" id="ARBA00022842"/>
    </source>
</evidence>
<evidence type="ECO:0000256" key="16">
    <source>
        <dbReference type="ARBA" id="ARBA00032122"/>
    </source>
</evidence>
<dbReference type="PANTHER" id="PTHR38761:SF1">
    <property type="entry name" value="GLUTAMATE--CYSTEINE LIGASE"/>
    <property type="match status" value="1"/>
</dbReference>
<keyword evidence="9" id="KW-0479">Metal-binding</keyword>
<dbReference type="GO" id="GO:0005829">
    <property type="term" value="C:cytosol"/>
    <property type="evidence" value="ECO:0007669"/>
    <property type="project" value="TreeGrafter"/>
</dbReference>
<comment type="similarity">
    <text evidence="4">Belongs to the glutamate--cysteine ligase type 1 family. Type 1 subfamily.</text>
</comment>
<evidence type="ECO:0000256" key="2">
    <source>
        <dbReference type="ARBA" id="ARBA00001946"/>
    </source>
</evidence>
<gene>
    <name evidence="20" type="ORF">ALGA_4225</name>
</gene>
<keyword evidence="10 18" id="KW-0547">Nucleotide-binding</keyword>
<evidence type="ECO:0000256" key="15">
    <source>
        <dbReference type="ARBA" id="ARBA00030585"/>
    </source>
</evidence>
<dbReference type="RefSeq" id="WP_096432898.1">
    <property type="nucleotide sequence ID" value="NZ_AP018042.1"/>
</dbReference>
<dbReference type="Gene3D" id="3.30.1490.20">
    <property type="entry name" value="ATP-grasp fold, A domain"/>
    <property type="match status" value="1"/>
</dbReference>
<evidence type="ECO:0000256" key="17">
    <source>
        <dbReference type="ARBA" id="ARBA00048819"/>
    </source>
</evidence>
<evidence type="ECO:0000256" key="3">
    <source>
        <dbReference type="ARBA" id="ARBA00005006"/>
    </source>
</evidence>
<dbReference type="GO" id="GO:0005524">
    <property type="term" value="F:ATP binding"/>
    <property type="evidence" value="ECO:0007669"/>
    <property type="project" value="UniProtKB-UniRule"/>
</dbReference>
<proteinExistence type="inferred from homology"/>
<evidence type="ECO:0000256" key="6">
    <source>
        <dbReference type="ARBA" id="ARBA00014618"/>
    </source>
</evidence>
<keyword evidence="11 18" id="KW-0067">ATP-binding</keyword>
<dbReference type="GO" id="GO:0046872">
    <property type="term" value="F:metal ion binding"/>
    <property type="evidence" value="ECO:0007669"/>
    <property type="project" value="UniProtKB-KW"/>
</dbReference>
<dbReference type="Gene3D" id="3.30.590.20">
    <property type="match status" value="1"/>
</dbReference>
<evidence type="ECO:0000256" key="9">
    <source>
        <dbReference type="ARBA" id="ARBA00022723"/>
    </source>
</evidence>
<dbReference type="GO" id="GO:0008716">
    <property type="term" value="F:D-alanine-D-alanine ligase activity"/>
    <property type="evidence" value="ECO:0007669"/>
    <property type="project" value="InterPro"/>
</dbReference>
<comment type="pathway">
    <text evidence="3">Sulfur metabolism; glutathione biosynthesis; glutathione from L-cysteine and L-glutamate: step 1/2.</text>
</comment>
<evidence type="ECO:0000256" key="14">
    <source>
        <dbReference type="ARBA" id="ARBA00023268"/>
    </source>
</evidence>
<dbReference type="InterPro" id="IPR014746">
    <property type="entry name" value="Gln_synth/guanido_kin_cat_dom"/>
</dbReference>
<name>A0A1Y1CPZ7_9BACT</name>
<organism evidence="20 21">
    <name type="scientific">Labilibaculum antarcticum</name>
    <dbReference type="NCBI Taxonomy" id="1717717"/>
    <lineage>
        <taxon>Bacteria</taxon>
        <taxon>Pseudomonadati</taxon>
        <taxon>Bacteroidota</taxon>
        <taxon>Bacteroidia</taxon>
        <taxon>Marinilabiliales</taxon>
        <taxon>Marinifilaceae</taxon>
        <taxon>Labilibaculum</taxon>
    </lineage>
</organism>
<dbReference type="Gene3D" id="3.30.470.20">
    <property type="entry name" value="ATP-grasp fold, B domain"/>
    <property type="match status" value="2"/>
</dbReference>
<dbReference type="Pfam" id="PF04262">
    <property type="entry name" value="Glu_cys_ligase"/>
    <property type="match status" value="2"/>
</dbReference>
<dbReference type="Proteomes" id="UP000218267">
    <property type="component" value="Chromosome"/>
</dbReference>
<reference evidence="20 21" key="1">
    <citation type="journal article" date="2018" name="Mar. Genomics">
        <title>Complete genome sequence of Marinifilaceae bacterium strain SPP2, isolated from the Antarctic marine sediment.</title>
        <authorList>
            <person name="Watanabe M."/>
            <person name="Kojima H."/>
            <person name="Fukui M."/>
        </authorList>
    </citation>
    <scope>NUCLEOTIDE SEQUENCE [LARGE SCALE GENOMIC DNA]</scope>
    <source>
        <strain evidence="20 21">SPP2</strain>
    </source>
</reference>
<keyword evidence="14" id="KW-0511">Multifunctional enzyme</keyword>
<keyword evidence="12" id="KW-0460">Magnesium</keyword>
<accession>A0A1Y1CPZ7</accession>
<dbReference type="InterPro" id="IPR007370">
    <property type="entry name" value="Glu_cys_ligase"/>
</dbReference>
<comment type="cofactor">
    <cofactor evidence="1">
        <name>Mn(2+)</name>
        <dbReference type="ChEBI" id="CHEBI:29035"/>
    </cofactor>
</comment>